<name>C9MTK3_9BACT</name>
<dbReference type="AlphaFoldDB" id="C9MTK3"/>
<keyword evidence="2" id="KW-1185">Reference proteome</keyword>
<protein>
    <submittedName>
        <fullName evidence="1">Uncharacterized protein</fullName>
    </submittedName>
</protein>
<proteinExistence type="predicted"/>
<organism evidence="1 2">
    <name type="scientific">Prevotella veroralis F0319</name>
    <dbReference type="NCBI Taxonomy" id="649761"/>
    <lineage>
        <taxon>Bacteria</taxon>
        <taxon>Pseudomonadati</taxon>
        <taxon>Bacteroidota</taxon>
        <taxon>Bacteroidia</taxon>
        <taxon>Bacteroidales</taxon>
        <taxon>Prevotellaceae</taxon>
        <taxon>Prevotella</taxon>
    </lineage>
</organism>
<dbReference type="Proteomes" id="UP000003327">
    <property type="component" value="Unassembled WGS sequence"/>
</dbReference>
<comment type="caution">
    <text evidence="1">The sequence shown here is derived from an EMBL/GenBank/DDBJ whole genome shotgun (WGS) entry which is preliminary data.</text>
</comment>
<evidence type="ECO:0000313" key="1">
    <source>
        <dbReference type="EMBL" id="EEX17110.1"/>
    </source>
</evidence>
<sequence length="71" mass="8376">MPFYRAKGRLSHLKRASFGLQKGIFYHVKVHLLSPIYESLLQPFLCPFSFHNKQISLSLHYYNNTIKTTTF</sequence>
<gene>
    <name evidence="1" type="ORF">HMPREF0973_02981</name>
</gene>
<evidence type="ECO:0000313" key="2">
    <source>
        <dbReference type="Proteomes" id="UP000003327"/>
    </source>
</evidence>
<reference evidence="1 2" key="1">
    <citation type="submission" date="2009-09" db="EMBL/GenBank/DDBJ databases">
        <authorList>
            <person name="Weinstock G."/>
            <person name="Sodergren E."/>
            <person name="Clifton S."/>
            <person name="Fulton L."/>
            <person name="Fulton B."/>
            <person name="Courtney L."/>
            <person name="Fronick C."/>
            <person name="Harrison M."/>
            <person name="Strong C."/>
            <person name="Farmer C."/>
            <person name="Delahaunty K."/>
            <person name="Markovic C."/>
            <person name="Hall O."/>
            <person name="Minx P."/>
            <person name="Tomlinson C."/>
            <person name="Mitreva M."/>
            <person name="Nelson J."/>
            <person name="Hou S."/>
            <person name="Wollam A."/>
            <person name="Pepin K.H."/>
            <person name="Johnson M."/>
            <person name="Bhonagiri V."/>
            <person name="Nash W.E."/>
            <person name="Warren W."/>
            <person name="Chinwalla A."/>
            <person name="Mardis E.R."/>
            <person name="Wilson R.K."/>
        </authorList>
    </citation>
    <scope>NUCLEOTIDE SEQUENCE [LARGE SCALE GENOMIC DNA]</scope>
    <source>
        <strain evidence="1 2">F0319</strain>
    </source>
</reference>
<dbReference type="EMBL" id="ACVA01000076">
    <property type="protein sequence ID" value="EEX17110.1"/>
    <property type="molecule type" value="Genomic_DNA"/>
</dbReference>
<accession>C9MTK3</accession>
<dbReference type="HOGENOM" id="CLU_2736742_0_0_10"/>